<dbReference type="KEGG" id="fng:JM64_09410"/>
<dbReference type="Gene3D" id="1.10.287.950">
    <property type="entry name" value="Methyl-accepting chemotaxis protein"/>
    <property type="match status" value="1"/>
</dbReference>
<feature type="coiled-coil region" evidence="2">
    <location>
        <begin position="388"/>
        <end position="415"/>
    </location>
</feature>
<organism evidence="5 6">
    <name type="scientific">Fervidobacterium pennivorans</name>
    <dbReference type="NCBI Taxonomy" id="93466"/>
    <lineage>
        <taxon>Bacteria</taxon>
        <taxon>Thermotogati</taxon>
        <taxon>Thermotogota</taxon>
        <taxon>Thermotogae</taxon>
        <taxon>Thermotogales</taxon>
        <taxon>Fervidobacteriaceae</taxon>
        <taxon>Fervidobacterium</taxon>
    </lineage>
</organism>
<evidence type="ECO:0000256" key="1">
    <source>
        <dbReference type="PROSITE-ProRule" id="PRU00284"/>
    </source>
</evidence>
<keyword evidence="3" id="KW-0812">Transmembrane</keyword>
<dbReference type="GO" id="GO:0007165">
    <property type="term" value="P:signal transduction"/>
    <property type="evidence" value="ECO:0007669"/>
    <property type="project" value="UniProtKB-KW"/>
</dbReference>
<dbReference type="SUPFAM" id="SSF58104">
    <property type="entry name" value="Methyl-accepting chemotaxis protein (MCP) signaling domain"/>
    <property type="match status" value="1"/>
</dbReference>
<dbReference type="OrthoDB" id="44142at2"/>
<keyword evidence="1" id="KW-0807">Transducer</keyword>
<name>A0A172T566_FERPE</name>
<dbReference type="PATRIC" id="fig|93466.3.peg.1957"/>
<dbReference type="GO" id="GO:0016020">
    <property type="term" value="C:membrane"/>
    <property type="evidence" value="ECO:0007669"/>
    <property type="project" value="InterPro"/>
</dbReference>
<dbReference type="PROSITE" id="PS50111">
    <property type="entry name" value="CHEMOTAXIS_TRANSDUC_2"/>
    <property type="match status" value="1"/>
</dbReference>
<gene>
    <name evidence="5" type="ORF">JM64_09410</name>
</gene>
<feature type="domain" description="Methyl-accepting transducer" evidence="4">
    <location>
        <begin position="196"/>
        <end position="413"/>
    </location>
</feature>
<protein>
    <submittedName>
        <fullName evidence="5">Chemotaxis protein</fullName>
    </submittedName>
</protein>
<evidence type="ECO:0000256" key="3">
    <source>
        <dbReference type="SAM" id="Phobius"/>
    </source>
</evidence>
<feature type="transmembrane region" description="Helical" evidence="3">
    <location>
        <begin position="157"/>
        <end position="178"/>
    </location>
</feature>
<reference evidence="5 6" key="1">
    <citation type="submission" date="2014-08" db="EMBL/GenBank/DDBJ databases">
        <title>Fervidobacterium pennivorans DYC genome.</title>
        <authorList>
            <person name="Wushke S."/>
        </authorList>
    </citation>
    <scope>NUCLEOTIDE SEQUENCE [LARGE SCALE GENOMIC DNA]</scope>
    <source>
        <strain evidence="5 6">DYC</strain>
    </source>
</reference>
<evidence type="ECO:0000259" key="4">
    <source>
        <dbReference type="PROSITE" id="PS50111"/>
    </source>
</evidence>
<proteinExistence type="predicted"/>
<accession>A0A172T566</accession>
<keyword evidence="2" id="KW-0175">Coiled coil</keyword>
<dbReference type="InterPro" id="IPR004089">
    <property type="entry name" value="MCPsignal_dom"/>
</dbReference>
<evidence type="ECO:0000256" key="2">
    <source>
        <dbReference type="SAM" id="Coils"/>
    </source>
</evidence>
<feature type="transmembrane region" description="Helical" evidence="3">
    <location>
        <begin position="12"/>
        <end position="31"/>
    </location>
</feature>
<dbReference type="Gene3D" id="3.30.450.20">
    <property type="entry name" value="PAS domain"/>
    <property type="match status" value="1"/>
</dbReference>
<dbReference type="Proteomes" id="UP000077096">
    <property type="component" value="Chromosome"/>
</dbReference>
<keyword evidence="3" id="KW-0472">Membrane</keyword>
<dbReference type="EMBL" id="CP011393">
    <property type="protein sequence ID" value="ANE42107.1"/>
    <property type="molecule type" value="Genomic_DNA"/>
</dbReference>
<keyword evidence="3" id="KW-1133">Transmembrane helix</keyword>
<evidence type="ECO:0000313" key="5">
    <source>
        <dbReference type="EMBL" id="ANE42107.1"/>
    </source>
</evidence>
<dbReference type="AlphaFoldDB" id="A0A172T566"/>
<evidence type="ECO:0000313" key="6">
    <source>
        <dbReference type="Proteomes" id="UP000077096"/>
    </source>
</evidence>
<sequence>MKKVWRLSWSYALTVSLFVIAWSSILLTIIIPRVNKIVEQVSTKSFLQEVVSITNAGVSQKVFEREPTFGYYYLIDENGITVEHTDKQKVGLDVRKAVPGLFEYIQSNKVGIYSYTYQGVKRYVAFAFDGKYYLAHAARHDELYGELASFLSSFFKFIVPILIVLTFVAGFFVAELLLKRQRYQLQVSNNLVRNISENIIHTFSSVSEIKAMAENTEGAATQLDRSLEEFAAYLEESRAETETTINGLNEFTNTIEQITEYTSKLAMLTESLGKLTDKITDISDSITVLAINVSIETSKQNIDREGLSRIAEMIMELSNSARNLAKEGRQSLENVENIVTSTTLITEKITKRLTSVRESLNTILQVSQASTTNVEKIVNASRTAHEAVEELYSGIEQLEEAISNIKDEIERFKAELERFVI</sequence>